<protein>
    <submittedName>
        <fullName evidence="1">Uncharacterized protein</fullName>
    </submittedName>
</protein>
<dbReference type="AlphaFoldDB" id="A0A498IQG8"/>
<gene>
    <name evidence="1" type="ORF">DVH24_027363</name>
</gene>
<dbReference type="EMBL" id="RDQH01000337">
    <property type="protein sequence ID" value="RXH84464.1"/>
    <property type="molecule type" value="Genomic_DNA"/>
</dbReference>
<name>A0A498IQG8_MALDO</name>
<comment type="caution">
    <text evidence="1">The sequence shown here is derived from an EMBL/GenBank/DDBJ whole genome shotgun (WGS) entry which is preliminary data.</text>
</comment>
<sequence length="78" mass="9026">MPIPRPSNPQKLSHPQYSQKYIISVDVAQTLGFTVGFTLFQDLRFCTSTFGAVCGKRYEKLCRFSFIFHLYHESANNF</sequence>
<evidence type="ECO:0000313" key="1">
    <source>
        <dbReference type="EMBL" id="RXH84464.1"/>
    </source>
</evidence>
<proteinExistence type="predicted"/>
<accession>A0A498IQG8</accession>
<organism evidence="1 2">
    <name type="scientific">Malus domestica</name>
    <name type="common">Apple</name>
    <name type="synonym">Pyrus malus</name>
    <dbReference type="NCBI Taxonomy" id="3750"/>
    <lineage>
        <taxon>Eukaryota</taxon>
        <taxon>Viridiplantae</taxon>
        <taxon>Streptophyta</taxon>
        <taxon>Embryophyta</taxon>
        <taxon>Tracheophyta</taxon>
        <taxon>Spermatophyta</taxon>
        <taxon>Magnoliopsida</taxon>
        <taxon>eudicotyledons</taxon>
        <taxon>Gunneridae</taxon>
        <taxon>Pentapetalae</taxon>
        <taxon>rosids</taxon>
        <taxon>fabids</taxon>
        <taxon>Rosales</taxon>
        <taxon>Rosaceae</taxon>
        <taxon>Amygdaloideae</taxon>
        <taxon>Maleae</taxon>
        <taxon>Malus</taxon>
    </lineage>
</organism>
<keyword evidence="2" id="KW-1185">Reference proteome</keyword>
<evidence type="ECO:0000313" key="2">
    <source>
        <dbReference type="Proteomes" id="UP000290289"/>
    </source>
</evidence>
<dbReference type="Proteomes" id="UP000290289">
    <property type="component" value="Chromosome 11"/>
</dbReference>
<reference evidence="1 2" key="1">
    <citation type="submission" date="2018-10" db="EMBL/GenBank/DDBJ databases">
        <title>A high-quality apple genome assembly.</title>
        <authorList>
            <person name="Hu J."/>
        </authorList>
    </citation>
    <scope>NUCLEOTIDE SEQUENCE [LARGE SCALE GENOMIC DNA]</scope>
    <source>
        <strain evidence="2">cv. HFTH1</strain>
        <tissue evidence="1">Young leaf</tissue>
    </source>
</reference>